<organism evidence="2 3">
    <name type="scientific">Legionella hackeliae</name>
    <dbReference type="NCBI Taxonomy" id="449"/>
    <lineage>
        <taxon>Bacteria</taxon>
        <taxon>Pseudomonadati</taxon>
        <taxon>Pseudomonadota</taxon>
        <taxon>Gammaproteobacteria</taxon>
        <taxon>Legionellales</taxon>
        <taxon>Legionellaceae</taxon>
        <taxon>Legionella</taxon>
    </lineage>
</organism>
<accession>A0A0A8UUE7</accession>
<evidence type="ECO:0000313" key="2">
    <source>
        <dbReference type="EMBL" id="CEK10414.1"/>
    </source>
</evidence>
<dbReference type="SUPFAM" id="SSF55136">
    <property type="entry name" value="Probable bacterial effector-binding domain"/>
    <property type="match status" value="1"/>
</dbReference>
<dbReference type="InterPro" id="IPR011256">
    <property type="entry name" value="Reg_factor_effector_dom_sf"/>
</dbReference>
<dbReference type="InterPro" id="IPR010499">
    <property type="entry name" value="AraC_E-bd"/>
</dbReference>
<dbReference type="InterPro" id="IPR053182">
    <property type="entry name" value="YobU-like_regulator"/>
</dbReference>
<reference evidence="3" key="1">
    <citation type="submission" date="2014-09" db="EMBL/GenBank/DDBJ databases">
        <authorList>
            <person name="Gomez-Valero L."/>
        </authorList>
    </citation>
    <scope>NUCLEOTIDE SEQUENCE [LARGE SCALE GENOMIC DNA]</scope>
    <source>
        <strain evidence="3">ATCC35250</strain>
    </source>
</reference>
<dbReference type="EMBL" id="LN681225">
    <property type="protein sequence ID" value="CEK10414.1"/>
    <property type="molecule type" value="Genomic_DNA"/>
</dbReference>
<name>A0A0A8UUE7_LEGHA</name>
<feature type="domain" description="AraC effector-binding" evidence="1">
    <location>
        <begin position="14"/>
        <end position="166"/>
    </location>
</feature>
<dbReference type="STRING" id="449.LHA_1370"/>
<dbReference type="AlphaFoldDB" id="A0A0A8UUE7"/>
<dbReference type="Proteomes" id="UP000032803">
    <property type="component" value="Chromosome I"/>
</dbReference>
<evidence type="ECO:0000313" key="3">
    <source>
        <dbReference type="Proteomes" id="UP000032803"/>
    </source>
</evidence>
<dbReference type="KEGG" id="lha:LHA_1370"/>
<keyword evidence="3" id="KW-1185">Reference proteome</keyword>
<proteinExistence type="predicted"/>
<dbReference type="PANTHER" id="PTHR36444">
    <property type="entry name" value="TRANSCRIPTIONAL REGULATOR PROTEIN YOBU-RELATED"/>
    <property type="match status" value="1"/>
</dbReference>
<dbReference type="PANTHER" id="PTHR36444:SF2">
    <property type="entry name" value="TRANSCRIPTIONAL REGULATOR PROTEIN YOBU-RELATED"/>
    <property type="match status" value="1"/>
</dbReference>
<sequence>MNLDIELETPMIFLKPQLIKIEGFIVSGIHVRTKNSDELNPKTAKLPQLWQRFHTENIANVVQNDPDSQQFGVYSDYESDVSGAYTLTAGVKTDNVTRIPGCTSIYIEPGNYLLFQNHGSMPQAIIELWQGIWRYFSFESRFVRRYLTDFEVYKNSEECAVYIGVVE</sequence>
<protein>
    <submittedName>
        <fullName evidence="2">Transcription activator, effector binding</fullName>
    </submittedName>
</protein>
<dbReference type="SMART" id="SM00871">
    <property type="entry name" value="AraC_E_bind"/>
    <property type="match status" value="1"/>
</dbReference>
<dbReference type="InterPro" id="IPR029441">
    <property type="entry name" value="Cass2"/>
</dbReference>
<gene>
    <name evidence="2" type="ORF">LHA_1370</name>
</gene>
<dbReference type="HOGENOM" id="CLU_106591_0_1_6"/>
<dbReference type="Pfam" id="PF14526">
    <property type="entry name" value="Cass2"/>
    <property type="match status" value="1"/>
</dbReference>
<dbReference type="Gene3D" id="3.20.80.10">
    <property type="entry name" value="Regulatory factor, effector binding domain"/>
    <property type="match status" value="1"/>
</dbReference>
<evidence type="ECO:0000259" key="1">
    <source>
        <dbReference type="SMART" id="SM00871"/>
    </source>
</evidence>